<dbReference type="InterPro" id="IPR036045">
    <property type="entry name" value="Sec1-like_sf"/>
</dbReference>
<dbReference type="AlphaFoldDB" id="A0A210PJ72"/>
<dbReference type="STRING" id="6573.A0A210PJ72"/>
<dbReference type="OrthoDB" id="10262528at2759"/>
<gene>
    <name evidence="2" type="ORF">KP79_PYT03138</name>
</gene>
<protein>
    <submittedName>
        <fullName evidence="2">Vacuolar protein sorting-associated protein 33B</fullName>
    </submittedName>
</protein>
<organism evidence="2 3">
    <name type="scientific">Mizuhopecten yessoensis</name>
    <name type="common">Japanese scallop</name>
    <name type="synonym">Patinopecten yessoensis</name>
    <dbReference type="NCBI Taxonomy" id="6573"/>
    <lineage>
        <taxon>Eukaryota</taxon>
        <taxon>Metazoa</taxon>
        <taxon>Spiralia</taxon>
        <taxon>Lophotrochozoa</taxon>
        <taxon>Mollusca</taxon>
        <taxon>Bivalvia</taxon>
        <taxon>Autobranchia</taxon>
        <taxon>Pteriomorphia</taxon>
        <taxon>Pectinida</taxon>
        <taxon>Pectinoidea</taxon>
        <taxon>Pectinidae</taxon>
        <taxon>Mizuhopecten</taxon>
    </lineage>
</organism>
<dbReference type="GO" id="GO:0016192">
    <property type="term" value="P:vesicle-mediated transport"/>
    <property type="evidence" value="ECO:0007669"/>
    <property type="project" value="InterPro"/>
</dbReference>
<comment type="similarity">
    <text evidence="1">Belongs to the STXBP/unc-18/SEC1 family.</text>
</comment>
<dbReference type="Proteomes" id="UP000242188">
    <property type="component" value="Unassembled WGS sequence"/>
</dbReference>
<dbReference type="Pfam" id="PF00995">
    <property type="entry name" value="Sec1"/>
    <property type="match status" value="1"/>
</dbReference>
<proteinExistence type="inferred from homology"/>
<dbReference type="InterPro" id="IPR001619">
    <property type="entry name" value="Sec1-like"/>
</dbReference>
<evidence type="ECO:0000313" key="3">
    <source>
        <dbReference type="Proteomes" id="UP000242188"/>
    </source>
</evidence>
<sequence>MSYVFSGAYTPISCKLVEQVLTKEGFTGMEEILKHLPGGTFADVKVKQTKGKGGTTSATSPSQRVVLVYFLGGCTYSEITALRFLGRLKV</sequence>
<dbReference type="InterPro" id="IPR027482">
    <property type="entry name" value="Sec1-like_dom2"/>
</dbReference>
<evidence type="ECO:0000256" key="1">
    <source>
        <dbReference type="ARBA" id="ARBA00009884"/>
    </source>
</evidence>
<accession>A0A210PJ72</accession>
<dbReference type="EMBL" id="NEDP02076585">
    <property type="protein sequence ID" value="OWF36524.1"/>
    <property type="molecule type" value="Genomic_DNA"/>
</dbReference>
<reference evidence="2 3" key="1">
    <citation type="journal article" date="2017" name="Nat. Ecol. Evol.">
        <title>Scallop genome provides insights into evolution of bilaterian karyotype and development.</title>
        <authorList>
            <person name="Wang S."/>
            <person name="Zhang J."/>
            <person name="Jiao W."/>
            <person name="Li J."/>
            <person name="Xun X."/>
            <person name="Sun Y."/>
            <person name="Guo X."/>
            <person name="Huan P."/>
            <person name="Dong B."/>
            <person name="Zhang L."/>
            <person name="Hu X."/>
            <person name="Sun X."/>
            <person name="Wang J."/>
            <person name="Zhao C."/>
            <person name="Wang Y."/>
            <person name="Wang D."/>
            <person name="Huang X."/>
            <person name="Wang R."/>
            <person name="Lv J."/>
            <person name="Li Y."/>
            <person name="Zhang Z."/>
            <person name="Liu B."/>
            <person name="Lu W."/>
            <person name="Hui Y."/>
            <person name="Liang J."/>
            <person name="Zhou Z."/>
            <person name="Hou R."/>
            <person name="Li X."/>
            <person name="Liu Y."/>
            <person name="Li H."/>
            <person name="Ning X."/>
            <person name="Lin Y."/>
            <person name="Zhao L."/>
            <person name="Xing Q."/>
            <person name="Dou J."/>
            <person name="Li Y."/>
            <person name="Mao J."/>
            <person name="Guo H."/>
            <person name="Dou H."/>
            <person name="Li T."/>
            <person name="Mu C."/>
            <person name="Jiang W."/>
            <person name="Fu Q."/>
            <person name="Fu X."/>
            <person name="Miao Y."/>
            <person name="Liu J."/>
            <person name="Yu Q."/>
            <person name="Li R."/>
            <person name="Liao H."/>
            <person name="Li X."/>
            <person name="Kong Y."/>
            <person name="Jiang Z."/>
            <person name="Chourrout D."/>
            <person name="Li R."/>
            <person name="Bao Z."/>
        </authorList>
    </citation>
    <scope>NUCLEOTIDE SEQUENCE [LARGE SCALE GENOMIC DNA]</scope>
    <source>
        <strain evidence="2 3">PY_sf001</strain>
    </source>
</reference>
<comment type="caution">
    <text evidence="2">The sequence shown here is derived from an EMBL/GenBank/DDBJ whole genome shotgun (WGS) entry which is preliminary data.</text>
</comment>
<name>A0A210PJ72_MIZYE</name>
<keyword evidence="3" id="KW-1185">Reference proteome</keyword>
<evidence type="ECO:0000313" key="2">
    <source>
        <dbReference type="EMBL" id="OWF36524.1"/>
    </source>
</evidence>
<dbReference type="SUPFAM" id="SSF56815">
    <property type="entry name" value="Sec1/munc18-like (SM) proteins"/>
    <property type="match status" value="1"/>
</dbReference>
<dbReference type="Gene3D" id="3.40.50.1910">
    <property type="match status" value="1"/>
</dbReference>